<accession>A0A4Q7NWS7</accession>
<dbReference type="Pfam" id="PF02625">
    <property type="entry name" value="XdhC_CoxI"/>
    <property type="match status" value="1"/>
</dbReference>
<dbReference type="InterPro" id="IPR003777">
    <property type="entry name" value="XdhC_CoxI"/>
</dbReference>
<dbReference type="RefSeq" id="WP_130491719.1">
    <property type="nucleotide sequence ID" value="NZ_SGXD01000001.1"/>
</dbReference>
<dbReference type="AlphaFoldDB" id="A0A4Q7NWS7"/>
<organism evidence="3 4">
    <name type="scientific">Motilibacter rhizosphaerae</name>
    <dbReference type="NCBI Taxonomy" id="598652"/>
    <lineage>
        <taxon>Bacteria</taxon>
        <taxon>Bacillati</taxon>
        <taxon>Actinomycetota</taxon>
        <taxon>Actinomycetes</taxon>
        <taxon>Motilibacterales</taxon>
        <taxon>Motilibacteraceae</taxon>
        <taxon>Motilibacter</taxon>
    </lineage>
</organism>
<proteinExistence type="predicted"/>
<evidence type="ECO:0000259" key="1">
    <source>
        <dbReference type="Pfam" id="PF02625"/>
    </source>
</evidence>
<dbReference type="InterPro" id="IPR027051">
    <property type="entry name" value="XdhC_Rossmann_dom"/>
</dbReference>
<sequence>MLREVWPFVAAERGAGRRVVLARLVARSGPGARPVGAALAVSESGAWAGSVSGGCVDGDVLAVARAVLDGAAPRTVRCSAGGDRMPWEAGPSCRSLLQVLVAPAPEDGTVVAVSEALEGVVPVTVRTSLDPPYAMVLGEDPLPGRTFDEVLDPRPLLVLVGATDVATALAPLADAVGRRVVVVDPRPDFAQPQRVPGSEVRCAWPQQVLPSLGLQERDAVLVLTHDAKIDDPALRAALGTAAGHIGVLGSRATHAERLSRLAGAPGLGRISGPAGLDLGGSTAAEVALSMLAEVVAVAHGRGGERLSATMGPVQAA</sequence>
<feature type="domain" description="XdhC Rossmann" evidence="2">
    <location>
        <begin position="157"/>
        <end position="294"/>
    </location>
</feature>
<evidence type="ECO:0000259" key="2">
    <source>
        <dbReference type="Pfam" id="PF13478"/>
    </source>
</evidence>
<dbReference type="Pfam" id="PF13478">
    <property type="entry name" value="XdhC_C"/>
    <property type="match status" value="1"/>
</dbReference>
<name>A0A4Q7NWS7_9ACTN</name>
<dbReference type="OrthoDB" id="9815497at2"/>
<dbReference type="InterPro" id="IPR052698">
    <property type="entry name" value="MoCofactor_Util/Proc"/>
</dbReference>
<dbReference type="PANTHER" id="PTHR30388">
    <property type="entry name" value="ALDEHYDE OXIDOREDUCTASE MOLYBDENUM COFACTOR ASSEMBLY PROTEIN"/>
    <property type="match status" value="1"/>
</dbReference>
<comment type="caution">
    <text evidence="3">The sequence shown here is derived from an EMBL/GenBank/DDBJ whole genome shotgun (WGS) entry which is preliminary data.</text>
</comment>
<evidence type="ECO:0000313" key="3">
    <source>
        <dbReference type="EMBL" id="RZS91685.1"/>
    </source>
</evidence>
<protein>
    <submittedName>
        <fullName evidence="3">Xanthine dehydrogenase accessory factor</fullName>
    </submittedName>
</protein>
<dbReference type="PANTHER" id="PTHR30388:SF4">
    <property type="entry name" value="MOLYBDENUM COFACTOR INSERTION CHAPERONE PAOD"/>
    <property type="match status" value="1"/>
</dbReference>
<evidence type="ECO:0000313" key="4">
    <source>
        <dbReference type="Proteomes" id="UP000293638"/>
    </source>
</evidence>
<dbReference type="Gene3D" id="3.40.50.720">
    <property type="entry name" value="NAD(P)-binding Rossmann-like Domain"/>
    <property type="match status" value="1"/>
</dbReference>
<dbReference type="EMBL" id="SGXD01000001">
    <property type="protein sequence ID" value="RZS91685.1"/>
    <property type="molecule type" value="Genomic_DNA"/>
</dbReference>
<feature type="domain" description="XdhC- CoxI" evidence="1">
    <location>
        <begin position="15"/>
        <end position="77"/>
    </location>
</feature>
<keyword evidence="4" id="KW-1185">Reference proteome</keyword>
<gene>
    <name evidence="3" type="ORF">EV189_0932</name>
</gene>
<reference evidence="3 4" key="1">
    <citation type="submission" date="2019-02" db="EMBL/GenBank/DDBJ databases">
        <title>Genomic Encyclopedia of Type Strains, Phase IV (KMG-IV): sequencing the most valuable type-strain genomes for metagenomic binning, comparative biology and taxonomic classification.</title>
        <authorList>
            <person name="Goeker M."/>
        </authorList>
    </citation>
    <scope>NUCLEOTIDE SEQUENCE [LARGE SCALE GENOMIC DNA]</scope>
    <source>
        <strain evidence="3 4">DSM 45622</strain>
    </source>
</reference>
<dbReference type="Proteomes" id="UP000293638">
    <property type="component" value="Unassembled WGS sequence"/>
</dbReference>